<dbReference type="AlphaFoldDB" id="A0A8T1SGS0"/>
<keyword evidence="3" id="KW-1185">Reference proteome</keyword>
<evidence type="ECO:0000313" key="3">
    <source>
        <dbReference type="Proteomes" id="UP000765507"/>
    </source>
</evidence>
<sequence length="177" mass="18383">MPPTESGPSTPERRRHLEKSDGEIPNSFEQRVHVMLHRIGVTKVLSSEGKKKQVTLMGALPPSQCLALSTILARSLLHASLTSLSKGEIKKAGSDGDIMDSSAGSPPLALKSRTHSMSTGAPLSFKSRAAPRSSRSERAGAAACPGPGGARLPLPQGELATQVLAGTASMPSLQTIA</sequence>
<feature type="compositionally biased region" description="Low complexity" evidence="1">
    <location>
        <begin position="127"/>
        <end position="154"/>
    </location>
</feature>
<evidence type="ECO:0000313" key="2">
    <source>
        <dbReference type="EMBL" id="KAG6927823.1"/>
    </source>
</evidence>
<dbReference type="EMBL" id="JAHGAV010000241">
    <property type="protein sequence ID" value="KAG6927823.1"/>
    <property type="molecule type" value="Genomic_DNA"/>
</dbReference>
<comment type="caution">
    <text evidence="2">The sequence shown here is derived from an EMBL/GenBank/DDBJ whole genome shotgun (WGS) entry which is preliminary data.</text>
</comment>
<evidence type="ECO:0000256" key="1">
    <source>
        <dbReference type="SAM" id="MobiDB-lite"/>
    </source>
</evidence>
<protein>
    <submittedName>
        <fullName evidence="2">Capping protein regulator and myosin 1 linker 2</fullName>
    </submittedName>
</protein>
<accession>A0A8T1SGS0</accession>
<dbReference type="Proteomes" id="UP000765507">
    <property type="component" value="Unassembled WGS sequence"/>
</dbReference>
<name>A0A8T1SGS0_CHESE</name>
<dbReference type="OrthoDB" id="18598at2759"/>
<organism evidence="2 3">
    <name type="scientific">Chelydra serpentina</name>
    <name type="common">Snapping turtle</name>
    <name type="synonym">Testudo serpentina</name>
    <dbReference type="NCBI Taxonomy" id="8475"/>
    <lineage>
        <taxon>Eukaryota</taxon>
        <taxon>Metazoa</taxon>
        <taxon>Chordata</taxon>
        <taxon>Craniata</taxon>
        <taxon>Vertebrata</taxon>
        <taxon>Euteleostomi</taxon>
        <taxon>Archelosauria</taxon>
        <taxon>Testudinata</taxon>
        <taxon>Testudines</taxon>
        <taxon>Cryptodira</taxon>
        <taxon>Durocryptodira</taxon>
        <taxon>Americhelydia</taxon>
        <taxon>Chelydroidea</taxon>
        <taxon>Chelydridae</taxon>
        <taxon>Chelydra</taxon>
    </lineage>
</organism>
<reference evidence="2 3" key="1">
    <citation type="journal article" date="2020" name="G3 (Bethesda)">
        <title>Draft Genome of the Common Snapping Turtle, Chelydra serpentina, a Model for Phenotypic Plasticity in Reptiles.</title>
        <authorList>
            <person name="Das D."/>
            <person name="Singh S.K."/>
            <person name="Bierstedt J."/>
            <person name="Erickson A."/>
            <person name="Galli G.L.J."/>
            <person name="Crossley D.A. 2nd"/>
            <person name="Rhen T."/>
        </authorList>
    </citation>
    <scope>NUCLEOTIDE SEQUENCE [LARGE SCALE GENOMIC DNA]</scope>
    <source>
        <strain evidence="2">KW</strain>
    </source>
</reference>
<feature type="region of interest" description="Disordered" evidence="1">
    <location>
        <begin position="90"/>
        <end position="154"/>
    </location>
</feature>
<gene>
    <name evidence="2" type="ORF">G0U57_009285</name>
</gene>
<feature type="region of interest" description="Disordered" evidence="1">
    <location>
        <begin position="1"/>
        <end position="26"/>
    </location>
</feature>
<proteinExistence type="predicted"/>